<evidence type="ECO:0000313" key="1">
    <source>
        <dbReference type="EMBL" id="AIF48696.1"/>
    </source>
</evidence>
<evidence type="ECO:0000313" key="2">
    <source>
        <dbReference type="Proteomes" id="UP000027987"/>
    </source>
</evidence>
<protein>
    <submittedName>
        <fullName evidence="1">Uncharacterized protein</fullName>
    </submittedName>
</protein>
<keyword evidence="2" id="KW-1185">Reference proteome</keyword>
<dbReference type="HOGENOM" id="CLU_2665263_0_0_6"/>
<sequence length="75" mass="8491">MARWFAWVTTTLASRYHFDTFTTAKSDVCEPRWFDAATHSDEPDVKAFASWTLTTLRDQMEMAGALTPHQPLGAP</sequence>
<proteinExistence type="predicted"/>
<dbReference type="Proteomes" id="UP000027987">
    <property type="component" value="Chromosome"/>
</dbReference>
<dbReference type="AlphaFoldDB" id="A0A075K380"/>
<accession>A0A075K380</accession>
<dbReference type="EMBL" id="CP008884">
    <property type="protein sequence ID" value="AIF48696.1"/>
    <property type="molecule type" value="Genomic_DNA"/>
</dbReference>
<reference evidence="1 2" key="1">
    <citation type="submission" date="2014-07" db="EMBL/GenBank/DDBJ databases">
        <title>Complete Genome Sequence of Dyella japonica Strain A8 Isolated from Malaysian Tropical Soil.</title>
        <authorList>
            <person name="Hui R.K.H."/>
            <person name="Chen J.-W."/>
            <person name="Chan K.-G."/>
            <person name="Leung F.C.C."/>
        </authorList>
    </citation>
    <scope>NUCLEOTIDE SEQUENCE [LARGE SCALE GENOMIC DNA]</scope>
    <source>
        <strain evidence="1 2">A8</strain>
    </source>
</reference>
<dbReference type="KEGG" id="dja:HY57_16350"/>
<gene>
    <name evidence="1" type="ORF">HY57_16350</name>
</gene>
<dbReference type="PATRIC" id="fig|1217721.7.peg.3354"/>
<name>A0A075K380_9GAMM</name>
<organism evidence="1 2">
    <name type="scientific">Dyella japonica A8</name>
    <dbReference type="NCBI Taxonomy" id="1217721"/>
    <lineage>
        <taxon>Bacteria</taxon>
        <taxon>Pseudomonadati</taxon>
        <taxon>Pseudomonadota</taxon>
        <taxon>Gammaproteobacteria</taxon>
        <taxon>Lysobacterales</taxon>
        <taxon>Rhodanobacteraceae</taxon>
        <taxon>Dyella</taxon>
    </lineage>
</organism>